<evidence type="ECO:0000256" key="1">
    <source>
        <dbReference type="ARBA" id="ARBA00007894"/>
    </source>
</evidence>
<dbReference type="InterPro" id="IPR020751">
    <property type="entry name" value="aa-tRNA-synth_I_codon-bd_sub2"/>
</dbReference>
<feature type="short sequence motif" description="'HIGH' region" evidence="8">
    <location>
        <begin position="18"/>
        <end position="28"/>
    </location>
</feature>
<keyword evidence="12" id="KW-1185">Reference proteome</keyword>
<dbReference type="InterPro" id="IPR004527">
    <property type="entry name" value="Glu-tRNA-ligase_bac/mito"/>
</dbReference>
<comment type="function">
    <text evidence="8">Catalyzes the attachment of glutamate to tRNA(Glu) in a two-step reaction: glutamate is first activated by ATP to form Glu-AMP and then transferred to the acceptor end of tRNA(Glu).</text>
</comment>
<evidence type="ECO:0000313" key="12">
    <source>
        <dbReference type="Proteomes" id="UP000011820"/>
    </source>
</evidence>
<dbReference type="Proteomes" id="UP000011820">
    <property type="component" value="Chromosome"/>
</dbReference>
<feature type="binding site" evidence="8">
    <location>
        <position position="262"/>
    </location>
    <ligand>
        <name>ATP</name>
        <dbReference type="ChEBI" id="CHEBI:30616"/>
    </ligand>
</feature>
<keyword evidence="5 8" id="KW-0067">ATP-binding</keyword>
<comment type="subcellular location">
    <subcellularLocation>
        <location evidence="8">Cytoplasm</location>
    </subcellularLocation>
</comment>
<dbReference type="InterPro" id="IPR008925">
    <property type="entry name" value="aa_tRNA-synth_I_cd-bd_sf"/>
</dbReference>
<dbReference type="Gene3D" id="3.40.50.620">
    <property type="entry name" value="HUPs"/>
    <property type="match status" value="1"/>
</dbReference>
<evidence type="ECO:0000256" key="4">
    <source>
        <dbReference type="ARBA" id="ARBA00022741"/>
    </source>
</evidence>
<dbReference type="PANTHER" id="PTHR43311:SF2">
    <property type="entry name" value="GLUTAMATE--TRNA LIGASE, MITOCHONDRIAL-RELATED"/>
    <property type="match status" value="1"/>
</dbReference>
<dbReference type="SUPFAM" id="SSF48163">
    <property type="entry name" value="An anticodon-binding domain of class I aminoacyl-tRNA synthetases"/>
    <property type="match status" value="1"/>
</dbReference>
<proteinExistence type="inferred from homology"/>
<dbReference type="EC" id="6.1.1.17" evidence="8"/>
<protein>
    <recommendedName>
        <fullName evidence="8">Glutamate--tRNA ligase</fullName>
        <ecNumber evidence="8">6.1.1.17</ecNumber>
    </recommendedName>
    <alternativeName>
        <fullName evidence="8">Glutamyl-tRNA synthetase</fullName>
        <shortName evidence="8">GluRS</shortName>
    </alternativeName>
</protein>
<evidence type="ECO:0000256" key="8">
    <source>
        <dbReference type="HAMAP-Rule" id="MF_00022"/>
    </source>
</evidence>
<gene>
    <name evidence="8 11" type="primary">gltX</name>
    <name evidence="11" type="ORF">WSI_04925</name>
</gene>
<dbReference type="Gene3D" id="1.10.10.350">
    <property type="match status" value="1"/>
</dbReference>
<dbReference type="InterPro" id="IPR045462">
    <property type="entry name" value="aa-tRNA-synth_I_cd-bd"/>
</dbReference>
<dbReference type="PRINTS" id="PR00987">
    <property type="entry name" value="TRNASYNTHGLU"/>
</dbReference>
<dbReference type="GO" id="GO:0016874">
    <property type="term" value="F:ligase activity"/>
    <property type="evidence" value="ECO:0007669"/>
    <property type="project" value="UniProtKB-KW"/>
</dbReference>
<dbReference type="Pfam" id="PF00749">
    <property type="entry name" value="tRNA-synt_1c"/>
    <property type="match status" value="1"/>
</dbReference>
<dbReference type="EMBL" id="CP004005">
    <property type="protein sequence ID" value="AGH17353.1"/>
    <property type="molecule type" value="Genomic_DNA"/>
</dbReference>
<dbReference type="PANTHER" id="PTHR43311">
    <property type="entry name" value="GLUTAMATE--TRNA LIGASE"/>
    <property type="match status" value="1"/>
</dbReference>
<evidence type="ECO:0000256" key="3">
    <source>
        <dbReference type="ARBA" id="ARBA00022598"/>
    </source>
</evidence>
<dbReference type="InterPro" id="IPR014729">
    <property type="entry name" value="Rossmann-like_a/b/a_fold"/>
</dbReference>
<feature type="domain" description="Aminoacyl-tRNA synthetase class I anticodon-binding" evidence="10">
    <location>
        <begin position="343"/>
        <end position="481"/>
    </location>
</feature>
<accession>A0ABN4B5L3</accession>
<comment type="similarity">
    <text evidence="1 8">Belongs to the class-I aminoacyl-tRNA synthetase family. Glutamate--tRNA ligase type 1 subfamily.</text>
</comment>
<evidence type="ECO:0000259" key="10">
    <source>
        <dbReference type="Pfam" id="PF19269"/>
    </source>
</evidence>
<feature type="short sequence motif" description="'KMSKS' region" evidence="8">
    <location>
        <begin position="259"/>
        <end position="263"/>
    </location>
</feature>
<dbReference type="CDD" id="cd00808">
    <property type="entry name" value="GluRS_core"/>
    <property type="match status" value="1"/>
</dbReference>
<dbReference type="Pfam" id="PF19269">
    <property type="entry name" value="Anticodon_2"/>
    <property type="match status" value="1"/>
</dbReference>
<keyword evidence="6 8" id="KW-0648">Protein biosynthesis</keyword>
<dbReference type="PROSITE" id="PS00178">
    <property type="entry name" value="AA_TRNA_LIGASE_I"/>
    <property type="match status" value="1"/>
</dbReference>
<evidence type="ECO:0000259" key="9">
    <source>
        <dbReference type="Pfam" id="PF00749"/>
    </source>
</evidence>
<comment type="caution">
    <text evidence="8">Lacks conserved residue(s) required for the propagation of feature annotation.</text>
</comment>
<evidence type="ECO:0000256" key="5">
    <source>
        <dbReference type="ARBA" id="ARBA00022840"/>
    </source>
</evidence>
<keyword evidence="4 8" id="KW-0547">Nucleotide-binding</keyword>
<dbReference type="InterPro" id="IPR000924">
    <property type="entry name" value="Glu/Gln-tRNA-synth"/>
</dbReference>
<dbReference type="InterPro" id="IPR033910">
    <property type="entry name" value="GluRS_core"/>
</dbReference>
<dbReference type="SUPFAM" id="SSF52374">
    <property type="entry name" value="Nucleotidylyl transferase"/>
    <property type="match status" value="1"/>
</dbReference>
<keyword evidence="3 8" id="KW-0436">Ligase</keyword>
<keyword evidence="7 8" id="KW-0030">Aminoacyl-tRNA synthetase</keyword>
<dbReference type="InterPro" id="IPR001412">
    <property type="entry name" value="aa-tRNA-synth_I_CS"/>
</dbReference>
<dbReference type="HAMAP" id="MF_00022">
    <property type="entry name" value="Glu_tRNA_synth_type1"/>
    <property type="match status" value="1"/>
</dbReference>
<keyword evidence="2 8" id="KW-0963">Cytoplasm</keyword>
<dbReference type="NCBIfam" id="TIGR00464">
    <property type="entry name" value="gltX_bact"/>
    <property type="match status" value="1"/>
</dbReference>
<reference evidence="11 12" key="1">
    <citation type="journal article" date="2013" name="Genome Announc.">
        <title>Complete Genome Sequence of a Chinese Strain of 'Candidatus Liberibacter asiaticus'.</title>
        <authorList>
            <person name="Lin H."/>
            <person name="Han C.S."/>
            <person name="Liu B."/>
            <person name="Lou B."/>
            <person name="Bai X."/>
            <person name="Deng C."/>
            <person name="Civerolo E.L."/>
            <person name="Gupta G."/>
        </authorList>
    </citation>
    <scope>NUCLEOTIDE SEQUENCE [LARGE SCALE GENOMIC DNA]</scope>
    <source>
        <strain evidence="12">gxpsy</strain>
    </source>
</reference>
<evidence type="ECO:0000256" key="2">
    <source>
        <dbReference type="ARBA" id="ARBA00022490"/>
    </source>
</evidence>
<evidence type="ECO:0000313" key="11">
    <source>
        <dbReference type="EMBL" id="AGH17353.1"/>
    </source>
</evidence>
<comment type="subunit">
    <text evidence="8">Monomer.</text>
</comment>
<dbReference type="InterPro" id="IPR049940">
    <property type="entry name" value="GluQ/Sye"/>
</dbReference>
<organism evidence="11 12">
    <name type="scientific">Candidatus Liberibacter asiaticus str. gxpsy</name>
    <dbReference type="NCBI Taxonomy" id="1174529"/>
    <lineage>
        <taxon>Bacteria</taxon>
        <taxon>Pseudomonadati</taxon>
        <taxon>Pseudomonadota</taxon>
        <taxon>Alphaproteobacteria</taxon>
        <taxon>Hyphomicrobiales</taxon>
        <taxon>Rhizobiaceae</taxon>
        <taxon>Liberibacter</taxon>
    </lineage>
</organism>
<comment type="catalytic activity">
    <reaction evidence="8">
        <text>tRNA(Glu) + L-glutamate + ATP = L-glutamyl-tRNA(Glu) + AMP + diphosphate</text>
        <dbReference type="Rhea" id="RHEA:23540"/>
        <dbReference type="Rhea" id="RHEA-COMP:9663"/>
        <dbReference type="Rhea" id="RHEA-COMP:9680"/>
        <dbReference type="ChEBI" id="CHEBI:29985"/>
        <dbReference type="ChEBI" id="CHEBI:30616"/>
        <dbReference type="ChEBI" id="CHEBI:33019"/>
        <dbReference type="ChEBI" id="CHEBI:78442"/>
        <dbReference type="ChEBI" id="CHEBI:78520"/>
        <dbReference type="ChEBI" id="CHEBI:456215"/>
        <dbReference type="EC" id="6.1.1.17"/>
    </reaction>
</comment>
<feature type="domain" description="Glutamyl/glutaminyl-tRNA synthetase class Ib catalytic" evidence="9">
    <location>
        <begin position="11"/>
        <end position="329"/>
    </location>
</feature>
<evidence type="ECO:0000256" key="7">
    <source>
        <dbReference type="ARBA" id="ARBA00023146"/>
    </source>
</evidence>
<name>A0ABN4B5L3_LIBAS</name>
<dbReference type="InterPro" id="IPR020058">
    <property type="entry name" value="Glu/Gln-tRNA-synth_Ib_cat-dom"/>
</dbReference>
<sequence length="497" mass="57564">MKDKNMISSSKVRVRIAPSPTGEPHIGTAYTALFNYLIAKRTGGKFILRIEDTDSKRSTLESENAVMQSLKWCGLNWDEGPDIGGAYGPYRQSERKNIYQPYVQNLLEKKLAFRCFCSTERLEEMRRAQRKRNIPSRYDGHCLKLSSQEIERLSQEQKKHVVRLTVPNQGSCVFQDKVYGEMEIPWNAVDMQVLLKSDGMPTYHLANVIDDHLMKITHVARGEEWISSVPKHILLYQYFNFPIPEFIHLPLIKNPDKSKLSKRRNPTSISYYSAMGYLPEALINFLALLFVHKSEDDDELMDMQQLIHHVDLHHLSKAGAVFDKQKLDWLNGRWIREKLSTTEFLSRVSQWMKEKDRLTQALTLAQSRITTLSALPQMTDFLFKSDLHLTAESFKSTALCPEEIIDILKTTQEEFEVIQIWKRENIETALRNVAQHREKSLKIIVKPLFLAITGSKYSLPLFDSIEILGRSVVYFRLRHAIALVSSLVQNHKKKELK</sequence>
<evidence type="ECO:0000256" key="6">
    <source>
        <dbReference type="ARBA" id="ARBA00022917"/>
    </source>
</evidence>